<evidence type="ECO:0000256" key="1">
    <source>
        <dbReference type="ARBA" id="ARBA00004571"/>
    </source>
</evidence>
<keyword evidence="6" id="KW-0472">Membrane</keyword>
<dbReference type="GO" id="GO:0009279">
    <property type="term" value="C:cell outer membrane"/>
    <property type="evidence" value="ECO:0007669"/>
    <property type="project" value="UniProtKB-SubCell"/>
</dbReference>
<keyword evidence="4" id="KW-0812">Transmembrane</keyword>
<dbReference type="Gene3D" id="2.40.160.60">
    <property type="entry name" value="Outer membrane protein transport protein (OMPP1/FadL/TodX)"/>
    <property type="match status" value="1"/>
</dbReference>
<keyword evidence="5" id="KW-0732">Signal</keyword>
<comment type="subcellular location">
    <subcellularLocation>
        <location evidence="1">Cell outer membrane</location>
        <topology evidence="1">Multi-pass membrane protein</topology>
    </subcellularLocation>
</comment>
<evidence type="ECO:0000256" key="7">
    <source>
        <dbReference type="ARBA" id="ARBA00023237"/>
    </source>
</evidence>
<comment type="caution">
    <text evidence="8">The sequence shown here is derived from an EMBL/GenBank/DDBJ whole genome shotgun (WGS) entry which is preliminary data.</text>
</comment>
<dbReference type="PANTHER" id="PTHR35093:SF8">
    <property type="entry name" value="OUTER MEMBRANE PROTEIN NMB0088-RELATED"/>
    <property type="match status" value="1"/>
</dbReference>
<comment type="similarity">
    <text evidence="2">Belongs to the OmpP1/FadL family.</text>
</comment>
<keyword evidence="9" id="KW-1185">Reference proteome</keyword>
<evidence type="ECO:0000256" key="6">
    <source>
        <dbReference type="ARBA" id="ARBA00023136"/>
    </source>
</evidence>
<evidence type="ECO:0000256" key="3">
    <source>
        <dbReference type="ARBA" id="ARBA00022452"/>
    </source>
</evidence>
<organism evidence="8 9">
    <name type="scientific">Veronia nyctiphanis</name>
    <dbReference type="NCBI Taxonomy" id="1278244"/>
    <lineage>
        <taxon>Bacteria</taxon>
        <taxon>Pseudomonadati</taxon>
        <taxon>Pseudomonadota</taxon>
        <taxon>Gammaproteobacteria</taxon>
        <taxon>Vibrionales</taxon>
        <taxon>Vibrionaceae</taxon>
        <taxon>Veronia</taxon>
    </lineage>
</organism>
<dbReference type="GO" id="GO:0015483">
    <property type="term" value="F:long-chain fatty acid transporting porin activity"/>
    <property type="evidence" value="ECO:0007669"/>
    <property type="project" value="TreeGrafter"/>
</dbReference>
<gene>
    <name evidence="8" type="ORF">CS022_00515</name>
</gene>
<dbReference type="Pfam" id="PF03349">
    <property type="entry name" value="Toluene_X"/>
    <property type="match status" value="1"/>
</dbReference>
<dbReference type="Proteomes" id="UP000290287">
    <property type="component" value="Unassembled WGS sequence"/>
</dbReference>
<accession>A0A4Q0Z020</accession>
<name>A0A4Q0Z020_9GAMM</name>
<keyword evidence="7" id="KW-0998">Cell outer membrane</keyword>
<sequence>MKQTWKLVLVTTGTWLFSTYVSAASFYLNEKYASGIGRANSGEAAIADTPNVIASNPAGITRFDGFTLSGNTTLTLQQMEIESLWINQKVVDLVPPLHFLPVFCRFPSLTTCTLALEL</sequence>
<evidence type="ECO:0000313" key="9">
    <source>
        <dbReference type="Proteomes" id="UP000290287"/>
    </source>
</evidence>
<evidence type="ECO:0000313" key="8">
    <source>
        <dbReference type="EMBL" id="RXJ74751.1"/>
    </source>
</evidence>
<evidence type="ECO:0000256" key="4">
    <source>
        <dbReference type="ARBA" id="ARBA00022692"/>
    </source>
</evidence>
<dbReference type="EMBL" id="PEIB01000001">
    <property type="protein sequence ID" value="RXJ74751.1"/>
    <property type="molecule type" value="Genomic_DNA"/>
</dbReference>
<keyword evidence="3" id="KW-1134">Transmembrane beta strand</keyword>
<evidence type="ECO:0008006" key="10">
    <source>
        <dbReference type="Google" id="ProtNLM"/>
    </source>
</evidence>
<dbReference type="PANTHER" id="PTHR35093">
    <property type="entry name" value="OUTER MEMBRANE PROTEIN NMB0088-RELATED"/>
    <property type="match status" value="1"/>
</dbReference>
<evidence type="ECO:0000256" key="2">
    <source>
        <dbReference type="ARBA" id="ARBA00008163"/>
    </source>
</evidence>
<dbReference type="OrthoDB" id="19849at2"/>
<dbReference type="SUPFAM" id="SSF56935">
    <property type="entry name" value="Porins"/>
    <property type="match status" value="1"/>
</dbReference>
<dbReference type="InterPro" id="IPR005017">
    <property type="entry name" value="OMPP1/FadL/TodX"/>
</dbReference>
<protein>
    <recommendedName>
        <fullName evidence="10">Long-chain fatty acid transport protein</fullName>
    </recommendedName>
</protein>
<proteinExistence type="inferred from homology"/>
<reference evidence="8 9" key="1">
    <citation type="submission" date="2017-10" db="EMBL/GenBank/DDBJ databases">
        <title>Nyctiphanis sp. nov., isolated from the stomach of the euphausiid Nyctiphanes simplex (Hansen, 1911) in the Gulf of California.</title>
        <authorList>
            <person name="Gomez-Gil B."/>
            <person name="Aguilar-Mendez M."/>
            <person name="Lopez-Cortes A."/>
            <person name="Gomez-Gutierrez J."/>
            <person name="Roque A."/>
            <person name="Lang E."/>
            <person name="Gonzalez-Castillo A."/>
        </authorList>
    </citation>
    <scope>NUCLEOTIDE SEQUENCE [LARGE SCALE GENOMIC DNA]</scope>
    <source>
        <strain evidence="8 9">CAIM 600</strain>
    </source>
</reference>
<dbReference type="AlphaFoldDB" id="A0A4Q0Z020"/>
<evidence type="ECO:0000256" key="5">
    <source>
        <dbReference type="ARBA" id="ARBA00022729"/>
    </source>
</evidence>
<dbReference type="RefSeq" id="WP_129120643.1">
    <property type="nucleotide sequence ID" value="NZ_PEIB01000001.1"/>
</dbReference>